<dbReference type="PANTHER" id="PTHR47318:SF1">
    <property type="entry name" value="PEPTIDYL-PROLYL CIS-TRANS ISOMERASE CYP37, CHLOROPLASTIC"/>
    <property type="match status" value="1"/>
</dbReference>
<accession>A0AAP0QRM3</accession>
<comment type="caution">
    <text evidence="1">The sequence shown here is derived from an EMBL/GenBank/DDBJ whole genome shotgun (WGS) entry which is preliminary data.</text>
</comment>
<sequence length="169" mass="19019">MWYSYIFRLTGRGPVELTIEKGDGSAFSPEAGGEPRKTAIIQVDEFNLIEHHYVVLDGYSAPLTARNVAKLVRLNCTNQAVLTEKGLDKNSGYNLPLEIMPSGQFEPLYRTALNVQDGELPVLPLSVYGAVAMAHSEDSEEYSGPYQFFFYLYDKRNVSKLHHTIITQR</sequence>
<dbReference type="Proteomes" id="UP001428341">
    <property type="component" value="Unassembled WGS sequence"/>
</dbReference>
<evidence type="ECO:0000313" key="2">
    <source>
        <dbReference type="Proteomes" id="UP001428341"/>
    </source>
</evidence>
<evidence type="ECO:0000313" key="1">
    <source>
        <dbReference type="EMBL" id="KAK9209320.1"/>
    </source>
</evidence>
<gene>
    <name evidence="1" type="ORF">WN944_001686</name>
</gene>
<reference evidence="1 2" key="1">
    <citation type="submission" date="2024-05" db="EMBL/GenBank/DDBJ databases">
        <title>Haplotype-resolved chromosome-level genome assembly of Huyou (Citrus changshanensis).</title>
        <authorList>
            <person name="Miao C."/>
            <person name="Chen W."/>
            <person name="Wu Y."/>
            <person name="Wang L."/>
            <person name="Zhao S."/>
            <person name="Grierson D."/>
            <person name="Xu C."/>
            <person name="Chen K."/>
        </authorList>
    </citation>
    <scope>NUCLEOTIDE SEQUENCE [LARGE SCALE GENOMIC DNA]</scope>
    <source>
        <strain evidence="1">01-14</strain>
        <tissue evidence="1">Leaf</tissue>
    </source>
</reference>
<dbReference type="AlphaFoldDB" id="A0AAP0QRM3"/>
<name>A0AAP0QRM3_9ROSI</name>
<dbReference type="PANTHER" id="PTHR47318">
    <property type="entry name" value="PEPTIDYL-PROLYL CIS-TRANS ISOMERASE CYP37, CHLOROPLASTIC"/>
    <property type="match status" value="1"/>
</dbReference>
<proteinExistence type="predicted"/>
<dbReference type="SUPFAM" id="SSF50891">
    <property type="entry name" value="Cyclophilin-like"/>
    <property type="match status" value="1"/>
</dbReference>
<keyword evidence="2" id="KW-1185">Reference proteome</keyword>
<dbReference type="InterPro" id="IPR029000">
    <property type="entry name" value="Cyclophilin-like_dom_sf"/>
</dbReference>
<organism evidence="1 2">
    <name type="scientific">Citrus x changshan-huyou</name>
    <dbReference type="NCBI Taxonomy" id="2935761"/>
    <lineage>
        <taxon>Eukaryota</taxon>
        <taxon>Viridiplantae</taxon>
        <taxon>Streptophyta</taxon>
        <taxon>Embryophyta</taxon>
        <taxon>Tracheophyta</taxon>
        <taxon>Spermatophyta</taxon>
        <taxon>Magnoliopsida</taxon>
        <taxon>eudicotyledons</taxon>
        <taxon>Gunneridae</taxon>
        <taxon>Pentapetalae</taxon>
        <taxon>rosids</taxon>
        <taxon>malvids</taxon>
        <taxon>Sapindales</taxon>
        <taxon>Rutaceae</taxon>
        <taxon>Aurantioideae</taxon>
        <taxon>Citrus</taxon>
    </lineage>
</organism>
<protein>
    <submittedName>
        <fullName evidence="1">Uncharacterized protein</fullName>
    </submittedName>
</protein>
<dbReference type="InterPro" id="IPR044259">
    <property type="entry name" value="CYP37-like"/>
</dbReference>
<dbReference type="EMBL" id="JBCGBO010000004">
    <property type="protein sequence ID" value="KAK9209320.1"/>
    <property type="molecule type" value="Genomic_DNA"/>
</dbReference>